<accession>A0A8J3C878</accession>
<dbReference type="RefSeq" id="WP_189053934.1">
    <property type="nucleotide sequence ID" value="NZ_BMMK01000002.1"/>
</dbReference>
<evidence type="ECO:0000313" key="2">
    <source>
        <dbReference type="Proteomes" id="UP000637578"/>
    </source>
</evidence>
<dbReference type="EMBL" id="BMMK01000002">
    <property type="protein sequence ID" value="GGM39611.1"/>
    <property type="molecule type" value="Genomic_DNA"/>
</dbReference>
<dbReference type="AlphaFoldDB" id="A0A8J3C878"/>
<dbReference type="Proteomes" id="UP000637578">
    <property type="component" value="Unassembled WGS sequence"/>
</dbReference>
<organism evidence="1 2">
    <name type="scientific">Longimycelium tulufanense</name>
    <dbReference type="NCBI Taxonomy" id="907463"/>
    <lineage>
        <taxon>Bacteria</taxon>
        <taxon>Bacillati</taxon>
        <taxon>Actinomycetota</taxon>
        <taxon>Actinomycetes</taxon>
        <taxon>Pseudonocardiales</taxon>
        <taxon>Pseudonocardiaceae</taxon>
        <taxon>Longimycelium</taxon>
    </lineage>
</organism>
<evidence type="ECO:0000313" key="1">
    <source>
        <dbReference type="EMBL" id="GGM39611.1"/>
    </source>
</evidence>
<name>A0A8J3C878_9PSEU</name>
<reference evidence="1" key="2">
    <citation type="submission" date="2020-09" db="EMBL/GenBank/DDBJ databases">
        <authorList>
            <person name="Sun Q."/>
            <person name="Zhou Y."/>
        </authorList>
    </citation>
    <scope>NUCLEOTIDE SEQUENCE</scope>
    <source>
        <strain evidence="1">CGMCC 4.5737</strain>
    </source>
</reference>
<reference evidence="1" key="1">
    <citation type="journal article" date="2014" name="Int. J. Syst. Evol. Microbiol.">
        <title>Complete genome sequence of Corynebacterium casei LMG S-19264T (=DSM 44701T), isolated from a smear-ripened cheese.</title>
        <authorList>
            <consortium name="US DOE Joint Genome Institute (JGI-PGF)"/>
            <person name="Walter F."/>
            <person name="Albersmeier A."/>
            <person name="Kalinowski J."/>
            <person name="Ruckert C."/>
        </authorList>
    </citation>
    <scope>NUCLEOTIDE SEQUENCE</scope>
    <source>
        <strain evidence="1">CGMCC 4.5737</strain>
    </source>
</reference>
<comment type="caution">
    <text evidence="1">The sequence shown here is derived from an EMBL/GenBank/DDBJ whole genome shotgun (WGS) entry which is preliminary data.</text>
</comment>
<gene>
    <name evidence="1" type="ORF">GCM10012275_08100</name>
</gene>
<proteinExistence type="predicted"/>
<keyword evidence="2" id="KW-1185">Reference proteome</keyword>
<sequence>MPLKGKIYFAQNDRYPAQEFRTHQVASTGVRHPGVVSVLGGELLVSVKSAMTLRVAAGTAWVPQGDPQIPVQSDMYFIDMPEDEVTIDQGAVTGDRIDLVLLKVVDTETDWYCYVDKRTGTPATSGQPSPPTLRPGELLLAEVRVKAGTKSLTAEDIDNNARTRRNQVGRATPIPHQLAPHLDAKRLVGSVRDELVMDTTNKYLRRWDGSAWLPLSGGVQVLRDYALTTPSLTETNVFHRYRIPAAPHDRSGFLTVEISYWSTAEHAASYNVHALIDGKKSLLAWQWWGNAPGVAITIPAELEIPARREALIEYELAPTWPNGSARGVDVRSLWYFFPGAPQRLTALPA</sequence>
<protein>
    <submittedName>
        <fullName evidence="1">Uncharacterized protein</fullName>
    </submittedName>
</protein>